<dbReference type="InParanoid" id="A0A4R5CA04"/>
<dbReference type="AlphaFoldDB" id="A0A4R5CA04"/>
<gene>
    <name evidence="1" type="ORF">E1269_31120</name>
</gene>
<dbReference type="Proteomes" id="UP000294739">
    <property type="component" value="Unassembled WGS sequence"/>
</dbReference>
<accession>A0A4R5CA04</accession>
<proteinExistence type="predicted"/>
<organism evidence="1 2">
    <name type="scientific">Jiangella asiatica</name>
    <dbReference type="NCBI Taxonomy" id="2530372"/>
    <lineage>
        <taxon>Bacteria</taxon>
        <taxon>Bacillati</taxon>
        <taxon>Actinomycetota</taxon>
        <taxon>Actinomycetes</taxon>
        <taxon>Jiangellales</taxon>
        <taxon>Jiangellaceae</taxon>
        <taxon>Jiangella</taxon>
    </lineage>
</organism>
<protein>
    <submittedName>
        <fullName evidence="1">DUF3515 domain-containing protein</fullName>
    </submittedName>
</protein>
<name>A0A4R5CA04_9ACTN</name>
<reference evidence="1 2" key="1">
    <citation type="submission" date="2019-03" db="EMBL/GenBank/DDBJ databases">
        <title>Draft genome sequences of novel Actinobacteria.</title>
        <authorList>
            <person name="Sahin N."/>
            <person name="Ay H."/>
            <person name="Saygin H."/>
        </authorList>
    </citation>
    <scope>NUCLEOTIDE SEQUENCE [LARGE SCALE GENOMIC DNA]</scope>
    <source>
        <strain evidence="1 2">5K138</strain>
    </source>
</reference>
<evidence type="ECO:0000313" key="2">
    <source>
        <dbReference type="Proteomes" id="UP000294739"/>
    </source>
</evidence>
<sequence>MVLTGATLLAGCGFGAVDVTPYEPEPGSADVCAALLDELPETVDDAIRRDVSPESDTAAAWGQPAIVLRCGVPMPAAYRPDAQLYDVDGVGWLAEEGDGGTFFTAADREVLVEVSVPDDYAPEAGVLSELAPAILATVPERPLP</sequence>
<dbReference type="Pfam" id="PF12028">
    <property type="entry name" value="DUF3515"/>
    <property type="match status" value="1"/>
</dbReference>
<keyword evidence="2" id="KW-1185">Reference proteome</keyword>
<dbReference type="InterPro" id="IPR021903">
    <property type="entry name" value="DUF3515"/>
</dbReference>
<dbReference type="OrthoDB" id="3213819at2"/>
<comment type="caution">
    <text evidence="1">The sequence shown here is derived from an EMBL/GenBank/DDBJ whole genome shotgun (WGS) entry which is preliminary data.</text>
</comment>
<dbReference type="EMBL" id="SMKZ01000090">
    <property type="protein sequence ID" value="TDD95609.1"/>
    <property type="molecule type" value="Genomic_DNA"/>
</dbReference>
<evidence type="ECO:0000313" key="1">
    <source>
        <dbReference type="EMBL" id="TDD95609.1"/>
    </source>
</evidence>